<feature type="transmembrane region" description="Helical" evidence="1">
    <location>
        <begin position="35"/>
        <end position="56"/>
    </location>
</feature>
<feature type="transmembrane region" description="Helical" evidence="1">
    <location>
        <begin position="76"/>
        <end position="95"/>
    </location>
</feature>
<proteinExistence type="predicted"/>
<feature type="transmembrane region" description="Helical" evidence="1">
    <location>
        <begin position="139"/>
        <end position="157"/>
    </location>
</feature>
<feature type="transmembrane region" description="Helical" evidence="1">
    <location>
        <begin position="582"/>
        <end position="603"/>
    </location>
</feature>
<feature type="transmembrane region" description="Helical" evidence="1">
    <location>
        <begin position="624"/>
        <end position="648"/>
    </location>
</feature>
<dbReference type="InterPro" id="IPR029063">
    <property type="entry name" value="SAM-dependent_MTases_sf"/>
</dbReference>
<feature type="transmembrane region" description="Helical" evidence="1">
    <location>
        <begin position="193"/>
        <end position="214"/>
    </location>
</feature>
<evidence type="ECO:0008006" key="4">
    <source>
        <dbReference type="Google" id="ProtNLM"/>
    </source>
</evidence>
<keyword evidence="1" id="KW-1133">Transmembrane helix</keyword>
<organism evidence="2 3">
    <name type="scientific">Nannocystis pusilla</name>
    <dbReference type="NCBI Taxonomy" id="889268"/>
    <lineage>
        <taxon>Bacteria</taxon>
        <taxon>Pseudomonadati</taxon>
        <taxon>Myxococcota</taxon>
        <taxon>Polyangia</taxon>
        <taxon>Nannocystales</taxon>
        <taxon>Nannocystaceae</taxon>
        <taxon>Nannocystis</taxon>
    </lineage>
</organism>
<dbReference type="Gene3D" id="3.40.50.150">
    <property type="entry name" value="Vaccinia Virus protein VP39"/>
    <property type="match status" value="1"/>
</dbReference>
<dbReference type="Proteomes" id="UP001150924">
    <property type="component" value="Unassembled WGS sequence"/>
</dbReference>
<feature type="transmembrane region" description="Helical" evidence="1">
    <location>
        <begin position="101"/>
        <end position="127"/>
    </location>
</feature>
<reference evidence="2" key="1">
    <citation type="submission" date="2022-11" db="EMBL/GenBank/DDBJ databases">
        <title>Minimal conservation of predation-associated metabolite biosynthetic gene clusters underscores biosynthetic potential of Myxococcota including descriptions for ten novel species: Archangium lansinium sp. nov., Myxococcus landrumus sp. nov., Nannocystis bai.</title>
        <authorList>
            <person name="Ahearne A."/>
            <person name="Stevens C."/>
            <person name="Phillips K."/>
        </authorList>
    </citation>
    <scope>NUCLEOTIDE SEQUENCE</scope>
    <source>
        <strain evidence="2">Na p29</strain>
    </source>
</reference>
<feature type="transmembrane region" description="Helical" evidence="1">
    <location>
        <begin position="785"/>
        <end position="805"/>
    </location>
</feature>
<keyword evidence="1" id="KW-0812">Transmembrane</keyword>
<accession>A0A9X3IYK2</accession>
<feature type="transmembrane region" description="Helical" evidence="1">
    <location>
        <begin position="722"/>
        <end position="747"/>
    </location>
</feature>
<sequence length="819" mass="86028">MRPFFLYAGIALVAGSTLALEILLTRITSVIAWYHLSFFVIALAMLGMTAGSIYVFMRPGRFGQAVVVRRLARSSALFAALAPLAVAWTMSGPLLPVTDLMGFFALLGFGAALAVPFAAAGVALTLALTRTGLPPGRAYGCDLLGAAAGCGLVIPLLDAVDAASAVLVVGAVAALGALSFATCDEEPGERRRSLGTCAGLALALLAFAGFNAAAEAPPLRPAWVKGLREDPREFMHVAWNTHSRVTVGAEIALPPYLWAPGRNMPLEARAPIQQRVLKIDGAAATMMAEGSGSDHAYLDWDLSTFAHRLRPTGPAAVIGVGGGRDVLAALRSGHAPVVGVELNAAIVDLHRRSMADFSTIAARPGVELHTDEARSFFSRDRRHYDVITMSLIDTWASTGAGAYSLSENGLYTVEGWLVFLRRLAPTGVFTVSRWYKKESPGETARMVALAMEALWQLGVEKPRAHLLLLQIESVATLLVSPTPFSKEDLDLMQREAVRIGVNMVLTPRRLPAQPLLAELGAIEDRAALWQWASQQTLDLTPPTDDRPFFFNMLKPGTWLEGQEDVSQLDLGFLGNLQATQTLVYATLVSLLLTLGALLGPLVARPPATREGEREAPATGGLAPATLAAALAYFALIGLGFMFVEIALLSQVGVFVGHPTLSLAVVLGGIILSAGVGSLISGKLAVERGGAIAWLFPLIPALMVVAVRLATGPVTESFAGAETAVRVLLSIALIAPPALGMGICFPLGLRLVERAGGHAVTPWLWGINGAFGVCASGLALGTSMTWGISTTMAVGAACYLALVACARKLVRAGAPLKPGA</sequence>
<dbReference type="EMBL" id="JAPNKE010000002">
    <property type="protein sequence ID" value="MCY1007679.1"/>
    <property type="molecule type" value="Genomic_DNA"/>
</dbReference>
<feature type="transmembrane region" description="Helical" evidence="1">
    <location>
        <begin position="163"/>
        <end position="181"/>
    </location>
</feature>
<comment type="caution">
    <text evidence="2">The sequence shown here is derived from an EMBL/GenBank/DDBJ whole genome shotgun (WGS) entry which is preliminary data.</text>
</comment>
<dbReference type="AlphaFoldDB" id="A0A9X3IYK2"/>
<gene>
    <name evidence="2" type="ORF">OV079_19410</name>
</gene>
<keyword evidence="3" id="KW-1185">Reference proteome</keyword>
<feature type="transmembrane region" description="Helical" evidence="1">
    <location>
        <begin position="691"/>
        <end position="710"/>
    </location>
</feature>
<evidence type="ECO:0000256" key="1">
    <source>
        <dbReference type="SAM" id="Phobius"/>
    </source>
</evidence>
<keyword evidence="1" id="KW-0472">Membrane</keyword>
<evidence type="ECO:0000313" key="2">
    <source>
        <dbReference type="EMBL" id="MCY1007679.1"/>
    </source>
</evidence>
<dbReference type="SUPFAM" id="SSF53335">
    <property type="entry name" value="S-adenosyl-L-methionine-dependent methyltransferases"/>
    <property type="match status" value="1"/>
</dbReference>
<feature type="transmembrane region" description="Helical" evidence="1">
    <location>
        <begin position="660"/>
        <end position="679"/>
    </location>
</feature>
<feature type="transmembrane region" description="Helical" evidence="1">
    <location>
        <begin position="759"/>
        <end position="779"/>
    </location>
</feature>
<evidence type="ECO:0000313" key="3">
    <source>
        <dbReference type="Proteomes" id="UP001150924"/>
    </source>
</evidence>
<dbReference type="RefSeq" id="WP_267770320.1">
    <property type="nucleotide sequence ID" value="NZ_JAPNKE010000002.1"/>
</dbReference>
<name>A0A9X3IYK2_9BACT</name>
<protein>
    <recommendedName>
        <fullName evidence="4">Spermidine synthase</fullName>
    </recommendedName>
</protein>